<feature type="compositionally biased region" description="Acidic residues" evidence="1">
    <location>
        <begin position="157"/>
        <end position="166"/>
    </location>
</feature>
<dbReference type="Pfam" id="PF14181">
    <property type="entry name" value="YqfQ"/>
    <property type="match status" value="1"/>
</dbReference>
<evidence type="ECO:0000313" key="3">
    <source>
        <dbReference type="Proteomes" id="UP000006315"/>
    </source>
</evidence>
<accession>K6CQ47</accession>
<reference evidence="2 3" key="1">
    <citation type="journal article" date="2012" name="Front. Microbiol.">
        <title>Redundancy and modularity in membrane-associated dissimilatory nitrate reduction in Bacillus.</title>
        <authorList>
            <person name="Heylen K."/>
            <person name="Keltjens J."/>
        </authorList>
    </citation>
    <scope>NUCLEOTIDE SEQUENCE [LARGE SCALE GENOMIC DNA]</scope>
    <source>
        <strain evidence="2 3">LMG 9581</strain>
    </source>
</reference>
<proteinExistence type="predicted"/>
<evidence type="ECO:0008006" key="4">
    <source>
        <dbReference type="Google" id="ProtNLM"/>
    </source>
</evidence>
<feature type="region of interest" description="Disordered" evidence="1">
    <location>
        <begin position="154"/>
        <end position="196"/>
    </location>
</feature>
<keyword evidence="3" id="KW-1185">Reference proteome</keyword>
<dbReference type="Proteomes" id="UP000006315">
    <property type="component" value="Unassembled WGS sequence"/>
</dbReference>
<dbReference type="RefSeq" id="WP_003333479.1">
    <property type="nucleotide sequence ID" value="NZ_AJLR01000160.1"/>
</dbReference>
<name>K6CQ47_SCHAZ</name>
<dbReference type="InterPro" id="IPR025571">
    <property type="entry name" value="YqfQ"/>
</dbReference>
<evidence type="ECO:0000256" key="1">
    <source>
        <dbReference type="SAM" id="MobiDB-lite"/>
    </source>
</evidence>
<organism evidence="2 3">
    <name type="scientific">Schinkia azotoformans LMG 9581</name>
    <dbReference type="NCBI Taxonomy" id="1131731"/>
    <lineage>
        <taxon>Bacteria</taxon>
        <taxon>Bacillati</taxon>
        <taxon>Bacillota</taxon>
        <taxon>Bacilli</taxon>
        <taxon>Bacillales</taxon>
        <taxon>Bacillaceae</taxon>
        <taxon>Calidifontibacillus/Schinkia group</taxon>
        <taxon>Schinkia</taxon>
    </lineage>
</organism>
<protein>
    <recommendedName>
        <fullName evidence="4">YqfQ-like protein</fullName>
    </recommendedName>
</protein>
<evidence type="ECO:0000313" key="2">
    <source>
        <dbReference type="EMBL" id="EKN62387.1"/>
    </source>
</evidence>
<sequence>MHPFRPGNFPMQRPMMPPISRFPMQQMQQGMQQSRGLGGLLSRLLGKGNAPANFGGFPGGGAFPGGGTFLRGGGFPGGLGQGFNPGIGGQLMNGGGSGLSGLMGNFSSGGISGMLNNVQRVMGLAQQVGPMIQQYGPFIKNMPAMFKMMRALNNSDESTETEDSTSTEDSPIAEDGTTAEDFVNEGSTGNKKRSQAIIEKEVPDFDNIKVEPVEKVKLSKPKLYI</sequence>
<dbReference type="AlphaFoldDB" id="K6CQ47"/>
<dbReference type="PATRIC" id="fig|1131731.3.peg.4319"/>
<comment type="caution">
    <text evidence="2">The sequence shown here is derived from an EMBL/GenBank/DDBJ whole genome shotgun (WGS) entry which is preliminary data.</text>
</comment>
<gene>
    <name evidence="2" type="ORF">BAZO_21168</name>
</gene>
<dbReference type="STRING" id="1131731.BAZO_21168"/>
<dbReference type="EMBL" id="AJLR01000160">
    <property type="protein sequence ID" value="EKN62387.1"/>
    <property type="molecule type" value="Genomic_DNA"/>
</dbReference>